<protein>
    <submittedName>
        <fullName evidence="1">Uncharacterized protein</fullName>
    </submittedName>
</protein>
<name>A0AAV9PT55_9PEZI</name>
<evidence type="ECO:0000313" key="2">
    <source>
        <dbReference type="Proteomes" id="UP001345827"/>
    </source>
</evidence>
<comment type="caution">
    <text evidence="1">The sequence shown here is derived from an EMBL/GenBank/DDBJ whole genome shotgun (WGS) entry which is preliminary data.</text>
</comment>
<dbReference type="Proteomes" id="UP001345827">
    <property type="component" value="Unassembled WGS sequence"/>
</dbReference>
<dbReference type="EMBL" id="JAXLQG010000023">
    <property type="protein sequence ID" value="KAK5529124.1"/>
    <property type="molecule type" value="Genomic_DNA"/>
</dbReference>
<reference evidence="1 2" key="1">
    <citation type="submission" date="2023-06" db="EMBL/GenBank/DDBJ databases">
        <title>Black Yeasts Isolated from many extreme environments.</title>
        <authorList>
            <person name="Coleine C."/>
            <person name="Stajich J.E."/>
            <person name="Selbmann L."/>
        </authorList>
    </citation>
    <scope>NUCLEOTIDE SEQUENCE [LARGE SCALE GENOMIC DNA]</scope>
    <source>
        <strain evidence="1 2">CCFEE 5887</strain>
    </source>
</reference>
<proteinExistence type="predicted"/>
<organism evidence="1 2">
    <name type="scientific">Vermiconidia calcicola</name>
    <dbReference type="NCBI Taxonomy" id="1690605"/>
    <lineage>
        <taxon>Eukaryota</taxon>
        <taxon>Fungi</taxon>
        <taxon>Dikarya</taxon>
        <taxon>Ascomycota</taxon>
        <taxon>Pezizomycotina</taxon>
        <taxon>Dothideomycetes</taxon>
        <taxon>Dothideomycetidae</taxon>
        <taxon>Mycosphaerellales</taxon>
        <taxon>Extremaceae</taxon>
        <taxon>Vermiconidia</taxon>
    </lineage>
</organism>
<accession>A0AAV9PT55</accession>
<sequence>MLVGKMLVDATLALEPKSSGTSANTSLVVQRSPPSNGQLLVATVFAVINWESRQILAFRLQIGAPVDVVAGAEVVVPEVVDNEEVLEVTVADVVDKLEDDVEAPMGPTDEDAETELVDEDVEAAVEPSEEVKLEVDVEAPMGPTDEDAETELVDEDVEDAVEPSDEVDTKFVVEKVDVEAPMGSPVEADDELVKKLDGDVELLIGLTDDEADAEVVGEDESEVEEVLPLIGPTELLAVEVDTAMLDAEVEVLL</sequence>
<gene>
    <name evidence="1" type="ORF">LTR25_009861</name>
</gene>
<dbReference type="AlphaFoldDB" id="A0AAV9PT55"/>
<evidence type="ECO:0000313" key="1">
    <source>
        <dbReference type="EMBL" id="KAK5529124.1"/>
    </source>
</evidence>
<keyword evidence="2" id="KW-1185">Reference proteome</keyword>